<evidence type="ECO:0000313" key="9">
    <source>
        <dbReference type="Proteomes" id="UP000738349"/>
    </source>
</evidence>
<comment type="caution">
    <text evidence="8">The sequence shown here is derived from an EMBL/GenBank/DDBJ whole genome shotgun (WGS) entry which is preliminary data.</text>
</comment>
<dbReference type="EMBL" id="JAGMUV010000011">
    <property type="protein sequence ID" value="KAH7140649.1"/>
    <property type="molecule type" value="Genomic_DNA"/>
</dbReference>
<keyword evidence="4" id="KW-0256">Endoplasmic reticulum</keyword>
<dbReference type="InterPro" id="IPR029058">
    <property type="entry name" value="AB_hydrolase_fold"/>
</dbReference>
<keyword evidence="7" id="KW-0732">Signal</keyword>
<name>A0A9P9EJG5_9HYPO</name>
<feature type="non-terminal residue" evidence="8">
    <location>
        <position position="1"/>
    </location>
</feature>
<evidence type="ECO:0000256" key="4">
    <source>
        <dbReference type="ARBA" id="ARBA00022824"/>
    </source>
</evidence>
<dbReference type="PANTHER" id="PTHR48182:SF2">
    <property type="entry name" value="PROTEIN SERAC1"/>
    <property type="match status" value="1"/>
</dbReference>
<reference evidence="8" key="1">
    <citation type="journal article" date="2021" name="Nat. Commun.">
        <title>Genetic determinants of endophytism in the Arabidopsis root mycobiome.</title>
        <authorList>
            <person name="Mesny F."/>
            <person name="Miyauchi S."/>
            <person name="Thiergart T."/>
            <person name="Pickel B."/>
            <person name="Atanasova L."/>
            <person name="Karlsson M."/>
            <person name="Huettel B."/>
            <person name="Barry K.W."/>
            <person name="Haridas S."/>
            <person name="Chen C."/>
            <person name="Bauer D."/>
            <person name="Andreopoulos W."/>
            <person name="Pangilinan J."/>
            <person name="LaButti K."/>
            <person name="Riley R."/>
            <person name="Lipzen A."/>
            <person name="Clum A."/>
            <person name="Drula E."/>
            <person name="Henrissat B."/>
            <person name="Kohler A."/>
            <person name="Grigoriev I.V."/>
            <person name="Martin F.M."/>
            <person name="Hacquard S."/>
        </authorList>
    </citation>
    <scope>NUCLEOTIDE SEQUENCE</scope>
    <source>
        <strain evidence="8">MPI-CAGE-AT-0147</strain>
    </source>
</reference>
<evidence type="ECO:0000256" key="1">
    <source>
        <dbReference type="ARBA" id="ARBA00004173"/>
    </source>
</evidence>
<accession>A0A9P9EJG5</accession>
<dbReference type="PANTHER" id="PTHR48182">
    <property type="entry name" value="PROTEIN SERAC1"/>
    <property type="match status" value="1"/>
</dbReference>
<evidence type="ECO:0000256" key="3">
    <source>
        <dbReference type="ARBA" id="ARBA00004370"/>
    </source>
</evidence>
<dbReference type="SUPFAM" id="SSF53474">
    <property type="entry name" value="alpha/beta-Hydrolases"/>
    <property type="match status" value="1"/>
</dbReference>
<evidence type="ECO:0000313" key="8">
    <source>
        <dbReference type="EMBL" id="KAH7140649.1"/>
    </source>
</evidence>
<organism evidence="8 9">
    <name type="scientific">Dactylonectria macrodidyma</name>
    <dbReference type="NCBI Taxonomy" id="307937"/>
    <lineage>
        <taxon>Eukaryota</taxon>
        <taxon>Fungi</taxon>
        <taxon>Dikarya</taxon>
        <taxon>Ascomycota</taxon>
        <taxon>Pezizomycotina</taxon>
        <taxon>Sordariomycetes</taxon>
        <taxon>Hypocreomycetidae</taxon>
        <taxon>Hypocreales</taxon>
        <taxon>Nectriaceae</taxon>
        <taxon>Dactylonectria</taxon>
    </lineage>
</organism>
<dbReference type="InterPro" id="IPR027417">
    <property type="entry name" value="P-loop_NTPase"/>
</dbReference>
<evidence type="ECO:0000256" key="2">
    <source>
        <dbReference type="ARBA" id="ARBA00004240"/>
    </source>
</evidence>
<evidence type="ECO:0000256" key="5">
    <source>
        <dbReference type="ARBA" id="ARBA00023128"/>
    </source>
</evidence>
<dbReference type="GO" id="GO:0005739">
    <property type="term" value="C:mitochondrion"/>
    <property type="evidence" value="ECO:0007669"/>
    <property type="project" value="UniProtKB-SubCell"/>
</dbReference>
<comment type="subcellular location">
    <subcellularLocation>
        <location evidence="2">Endoplasmic reticulum</location>
    </subcellularLocation>
    <subcellularLocation>
        <location evidence="3">Membrane</location>
    </subcellularLocation>
    <subcellularLocation>
        <location evidence="1">Mitochondrion</location>
    </subcellularLocation>
</comment>
<dbReference type="InterPro" id="IPR052374">
    <property type="entry name" value="SERAC1"/>
</dbReference>
<dbReference type="Gene3D" id="3.40.50.300">
    <property type="entry name" value="P-loop containing nucleotide triphosphate hydrolases"/>
    <property type="match status" value="1"/>
</dbReference>
<gene>
    <name evidence="8" type="ORF">EDB81DRAFT_900072</name>
</gene>
<dbReference type="AlphaFoldDB" id="A0A9P9EJG5"/>
<keyword evidence="9" id="KW-1185">Reference proteome</keyword>
<evidence type="ECO:0000256" key="6">
    <source>
        <dbReference type="ARBA" id="ARBA00023136"/>
    </source>
</evidence>
<dbReference type="Proteomes" id="UP000738349">
    <property type="component" value="Unassembled WGS sequence"/>
</dbReference>
<keyword evidence="6" id="KW-0472">Membrane</keyword>
<feature type="signal peptide" evidence="7">
    <location>
        <begin position="1"/>
        <end position="27"/>
    </location>
</feature>
<dbReference type="Gene3D" id="3.40.50.1820">
    <property type="entry name" value="alpha/beta hydrolase"/>
    <property type="match status" value="1"/>
</dbReference>
<dbReference type="GO" id="GO:0005783">
    <property type="term" value="C:endoplasmic reticulum"/>
    <property type="evidence" value="ECO:0007669"/>
    <property type="project" value="UniProtKB-SubCell"/>
</dbReference>
<dbReference type="GO" id="GO:0016020">
    <property type="term" value="C:membrane"/>
    <property type="evidence" value="ECO:0007669"/>
    <property type="project" value="UniProtKB-SubCell"/>
</dbReference>
<feature type="chain" id="PRO_5040437810" evidence="7">
    <location>
        <begin position="28"/>
        <end position="634"/>
    </location>
</feature>
<keyword evidence="5" id="KW-0496">Mitochondrion</keyword>
<sequence length="634" mass="71162">MNKPKFQPKLGLILTCLSIVFIHGLMGDGEKTWRGTDDDGRKLLPWPKTFLPSAIPRSRILTFGYDARIVNSDEIQGKVSVKSIRDHAKELVASFGHMRNQTDTTGRPIIFVCHSLGGLVCKDAIIFSTQGRDREDLVDFSQSTAGIVFMGTPHRGSAIADYASRFSGLVGSFKQTNLSLLQILRTESETLQRIHDDFCDVINVRRNGTDGHEIRVICFWEQLPSKNVGFIVPKESAVLPGYSDRGIEADHKSMTKFSSESDSGYQVLLQELKSIISKAMKRAVLPSTSRASFSKSSTPFFYVPYARNEFFVGRSSTLKQLNSWIGSPVENRERGIHKRAALHGLGGIGKTQVAIEWAYEKRQGGEHLSIFWIHSSTAERFTEAYTSIAREFQIPGHSCGGPELLRLVKEWLESSHQQHPWLMIVDNADDIEVFIEKSEDSGYQMKMHQYLPVSPNGSILFTSRSKQAAVDLTESRSLIAVTEPSPEECVELFRRRLPASFYTETDIERLANELGYLPLALSQAISYLQKKSLSVSHYLEMLGQSSEDSLMGMLQDEFTEAGRDSASGNQIPNAVARTWLVSFRAIERDNSLAIQILYLCGCFDRQEIPRSLMVEYTRSYESINAKLLEKKVGI</sequence>
<proteinExistence type="predicted"/>
<dbReference type="SUPFAM" id="SSF52540">
    <property type="entry name" value="P-loop containing nucleoside triphosphate hydrolases"/>
    <property type="match status" value="1"/>
</dbReference>
<protein>
    <submittedName>
        <fullName evidence="8">P-loop containing nucleoside triphosphate hydrolase protein</fullName>
    </submittedName>
</protein>
<dbReference type="OrthoDB" id="427518at2759"/>
<keyword evidence="8" id="KW-0378">Hydrolase</keyword>
<dbReference type="GO" id="GO:0016787">
    <property type="term" value="F:hydrolase activity"/>
    <property type="evidence" value="ECO:0007669"/>
    <property type="project" value="UniProtKB-KW"/>
</dbReference>
<evidence type="ECO:0000256" key="7">
    <source>
        <dbReference type="SAM" id="SignalP"/>
    </source>
</evidence>